<comment type="caution">
    <text evidence="1">The sequence shown here is derived from an EMBL/GenBank/DDBJ whole genome shotgun (WGS) entry which is preliminary data.</text>
</comment>
<evidence type="ECO:0000313" key="1">
    <source>
        <dbReference type="EMBL" id="TMR30875.1"/>
    </source>
</evidence>
<protein>
    <recommendedName>
        <fullName evidence="3">DUF4351 domain-containing protein</fullName>
    </recommendedName>
</protein>
<dbReference type="OrthoDB" id="3539696at2"/>
<proteinExistence type="predicted"/>
<dbReference type="EMBL" id="VCKX01000093">
    <property type="protein sequence ID" value="TMR30875.1"/>
    <property type="molecule type" value="Genomic_DNA"/>
</dbReference>
<accession>A0A5S4GCZ9</accession>
<dbReference type="Proteomes" id="UP000306628">
    <property type="component" value="Unassembled WGS sequence"/>
</dbReference>
<name>A0A5S4GCZ9_9ACTN</name>
<evidence type="ECO:0008006" key="3">
    <source>
        <dbReference type="Google" id="ProtNLM"/>
    </source>
</evidence>
<sequence length="75" mass="8234">MGMQTYPYQGEYAESLLAEGEARGEAKGLLKILGVRGIAVPDEVRERIMACEDPAVVDGWLDRAFTVDSVEELFA</sequence>
<keyword evidence="2" id="KW-1185">Reference proteome</keyword>
<gene>
    <name evidence="1" type="ORF">ETD85_27810</name>
</gene>
<dbReference type="AlphaFoldDB" id="A0A5S4GCZ9"/>
<evidence type="ECO:0000313" key="2">
    <source>
        <dbReference type="Proteomes" id="UP000306628"/>
    </source>
</evidence>
<reference evidence="1 2" key="1">
    <citation type="submission" date="2019-05" db="EMBL/GenBank/DDBJ databases">
        <title>Draft genome sequence of Nonomuraea zeae DSM 100528.</title>
        <authorList>
            <person name="Saricaoglu S."/>
            <person name="Isik K."/>
        </authorList>
    </citation>
    <scope>NUCLEOTIDE SEQUENCE [LARGE SCALE GENOMIC DNA]</scope>
    <source>
        <strain evidence="1 2">DSM 100528</strain>
    </source>
</reference>
<organism evidence="1 2">
    <name type="scientific">Nonomuraea zeae</name>
    <dbReference type="NCBI Taxonomy" id="1642303"/>
    <lineage>
        <taxon>Bacteria</taxon>
        <taxon>Bacillati</taxon>
        <taxon>Actinomycetota</taxon>
        <taxon>Actinomycetes</taxon>
        <taxon>Streptosporangiales</taxon>
        <taxon>Streptosporangiaceae</taxon>
        <taxon>Nonomuraea</taxon>
    </lineage>
</organism>